<dbReference type="EC" id="2.1.1.132" evidence="7"/>
<dbReference type="InterPro" id="IPR029063">
    <property type="entry name" value="SAM-dependent_MTases_sf"/>
</dbReference>
<dbReference type="InterPro" id="IPR014777">
    <property type="entry name" value="4pyrrole_Mease_sub1"/>
</dbReference>
<dbReference type="GO" id="GO:0008276">
    <property type="term" value="F:protein methyltransferase activity"/>
    <property type="evidence" value="ECO:0007669"/>
    <property type="project" value="InterPro"/>
</dbReference>
<dbReference type="InterPro" id="IPR000878">
    <property type="entry name" value="4pyrrol_Mease"/>
</dbReference>
<protein>
    <submittedName>
        <fullName evidence="7">Precorrin-6Y C(5,15)-methyltransferase (Decarboxylating)</fullName>
        <ecNumber evidence="7">2.1.1.132</ecNumber>
    </submittedName>
</protein>
<dbReference type="InterPro" id="IPR050714">
    <property type="entry name" value="Cobalamin_biosynth_MTase"/>
</dbReference>
<evidence type="ECO:0000256" key="5">
    <source>
        <dbReference type="ARBA" id="ARBA00022691"/>
    </source>
</evidence>
<dbReference type="Gene3D" id="3.40.1010.10">
    <property type="entry name" value="Cobalt-precorrin-4 Transmethylase, Domain 1"/>
    <property type="match status" value="1"/>
</dbReference>
<organism evidence="7">
    <name type="scientific">metagenome</name>
    <dbReference type="NCBI Taxonomy" id="256318"/>
    <lineage>
        <taxon>unclassified sequences</taxon>
        <taxon>metagenomes</taxon>
    </lineage>
</organism>
<evidence type="ECO:0000256" key="2">
    <source>
        <dbReference type="ARBA" id="ARBA00022573"/>
    </source>
</evidence>
<evidence type="ECO:0000256" key="1">
    <source>
        <dbReference type="ARBA" id="ARBA00004953"/>
    </source>
</evidence>
<dbReference type="Gene3D" id="3.40.50.150">
    <property type="entry name" value="Vaccinia Virus protein VP39"/>
    <property type="match status" value="1"/>
</dbReference>
<dbReference type="InterPro" id="IPR012818">
    <property type="entry name" value="CbiE"/>
</dbReference>
<feature type="domain" description="Tetrapyrrole methylase" evidence="6">
    <location>
        <begin position="18"/>
        <end position="200"/>
    </location>
</feature>
<reference evidence="7" key="1">
    <citation type="submission" date="2018-07" db="EMBL/GenBank/DDBJ databases">
        <authorList>
            <person name="Quirk P.G."/>
            <person name="Krulwich T.A."/>
        </authorList>
    </citation>
    <scope>NUCLEOTIDE SEQUENCE</scope>
</reference>
<dbReference type="InterPro" id="IPR006365">
    <property type="entry name" value="Cbl_synth_CobL"/>
</dbReference>
<dbReference type="PANTHER" id="PTHR43182">
    <property type="entry name" value="COBALT-PRECORRIN-6B C(15)-METHYLTRANSFERASE (DECARBOXYLATING)"/>
    <property type="match status" value="1"/>
</dbReference>
<sequence>MTTENTQGATQTGRKPWLTVIGIGDDGLPGISAAARALIDAAELLVGGERHLSMVPPSSAERLTWAGGVHTAVKEIQAWRGRRVVVLATGDPMWFGGGANLSRHFGADEMTVITHPGAFSLAAAAMLWSMADVVTLNAHSRPLAGLNLHIHPGARLLVLSRDGALPGEAAKLLTERGFGPSLITVLEHLGGPRERRFTAVAESWSQPRAADLNVLAIECRPGPKPRLIPPVPGLPDALFAHDGQLTKREVRALTVSALAPLPGQVLWDIGAGAGSVAIEWLRAAPAQRLAVGEARAIAVERDAARVAMIAENALALGVPKLNVVHGQAPTVLADLERPDTIFLGGGLTDSGLIEACWQALPAGGRMVANAVSLEGQARLIALKGTVGGELMRLGIARAEPVGSLSTFRPLLDVTQFVGIKA</sequence>
<dbReference type="AlphaFoldDB" id="A0A380TA83"/>
<dbReference type="GO" id="GO:0009236">
    <property type="term" value="P:cobalamin biosynthetic process"/>
    <property type="evidence" value="ECO:0007669"/>
    <property type="project" value="UniProtKB-UniPathway"/>
</dbReference>
<keyword evidence="2" id="KW-0169">Cobalamin biosynthesis</keyword>
<dbReference type="GO" id="GO:0046025">
    <property type="term" value="F:precorrin-6Y C5,15-methyltransferase (decarboxylating) activity"/>
    <property type="evidence" value="ECO:0007669"/>
    <property type="project" value="UniProtKB-EC"/>
</dbReference>
<proteinExistence type="predicted"/>
<dbReference type="SUPFAM" id="SSF53790">
    <property type="entry name" value="Tetrapyrrole methylase"/>
    <property type="match status" value="1"/>
</dbReference>
<gene>
    <name evidence="7" type="primary">cobL</name>
    <name evidence="7" type="ORF">DF3PB_1150005</name>
</gene>
<evidence type="ECO:0000259" key="6">
    <source>
        <dbReference type="Pfam" id="PF00590"/>
    </source>
</evidence>
<comment type="pathway">
    <text evidence="1">Cofactor biosynthesis; adenosylcobalamin biosynthesis.</text>
</comment>
<dbReference type="UniPathway" id="UPA00148"/>
<keyword evidence="3 7" id="KW-0489">Methyltransferase</keyword>
<name>A0A380TA83_9ZZZZ</name>
<dbReference type="PANTHER" id="PTHR43182:SF1">
    <property type="entry name" value="COBALT-PRECORRIN-7 C(5)-METHYLTRANSFERASE"/>
    <property type="match status" value="1"/>
</dbReference>
<keyword evidence="4 7" id="KW-0808">Transferase</keyword>
<dbReference type="GO" id="GO:0032259">
    <property type="term" value="P:methylation"/>
    <property type="evidence" value="ECO:0007669"/>
    <property type="project" value="UniProtKB-KW"/>
</dbReference>
<dbReference type="InterPro" id="IPR035996">
    <property type="entry name" value="4pyrrol_Methylase_sf"/>
</dbReference>
<dbReference type="NCBIfam" id="TIGR02467">
    <property type="entry name" value="CbiE"/>
    <property type="match status" value="1"/>
</dbReference>
<evidence type="ECO:0000313" key="7">
    <source>
        <dbReference type="EMBL" id="SUS03972.1"/>
    </source>
</evidence>
<dbReference type="SUPFAM" id="SSF53335">
    <property type="entry name" value="S-adenosyl-L-methionine-dependent methyltransferases"/>
    <property type="match status" value="1"/>
</dbReference>
<dbReference type="PIRSF" id="PIRSF036428">
    <property type="entry name" value="CobL"/>
    <property type="match status" value="1"/>
</dbReference>
<dbReference type="InterPro" id="IPR014008">
    <property type="entry name" value="Cbl_synth_MTase_CbiT"/>
</dbReference>
<accession>A0A380TA83</accession>
<keyword evidence="5" id="KW-0949">S-adenosyl-L-methionine</keyword>
<dbReference type="NCBIfam" id="TIGR02469">
    <property type="entry name" value="CbiT"/>
    <property type="match status" value="1"/>
</dbReference>
<dbReference type="CDD" id="cd11644">
    <property type="entry name" value="Precorrin-6Y-MT"/>
    <property type="match status" value="1"/>
</dbReference>
<evidence type="ECO:0000256" key="4">
    <source>
        <dbReference type="ARBA" id="ARBA00022679"/>
    </source>
</evidence>
<dbReference type="CDD" id="cd02440">
    <property type="entry name" value="AdoMet_MTases"/>
    <property type="match status" value="1"/>
</dbReference>
<dbReference type="EMBL" id="UIDG01000019">
    <property type="protein sequence ID" value="SUS03972.1"/>
    <property type="molecule type" value="Genomic_DNA"/>
</dbReference>
<dbReference type="Pfam" id="PF00590">
    <property type="entry name" value="TP_methylase"/>
    <property type="match status" value="1"/>
</dbReference>
<evidence type="ECO:0000256" key="3">
    <source>
        <dbReference type="ARBA" id="ARBA00022603"/>
    </source>
</evidence>